<reference evidence="1" key="2">
    <citation type="submission" date="2015-06" db="UniProtKB">
        <authorList>
            <consortium name="EnsemblPlants"/>
        </authorList>
    </citation>
    <scope>IDENTIFICATION</scope>
    <source>
        <strain evidence="1">DM1-3 516 R44</strain>
    </source>
</reference>
<dbReference type="InParanoid" id="M1DYX0"/>
<name>M1DYX0_SOLTU</name>
<proteinExistence type="predicted"/>
<protein>
    <submittedName>
        <fullName evidence="1">Uncharacterized protein</fullName>
    </submittedName>
</protein>
<evidence type="ECO:0000313" key="1">
    <source>
        <dbReference type="EnsemblPlants" id="PGSC0003DMT400096639"/>
    </source>
</evidence>
<dbReference type="PaxDb" id="4113-PGSC0003DMT400096639"/>
<dbReference type="Proteomes" id="UP000011115">
    <property type="component" value="Unassembled WGS sequence"/>
</dbReference>
<evidence type="ECO:0000313" key="2">
    <source>
        <dbReference type="Proteomes" id="UP000011115"/>
    </source>
</evidence>
<accession>M1DYX0</accession>
<sequence>MGIETLAAKIQGYELRSGGYRVFSSFPRRIVKEELFSGICKSMEREKGDVDVIETVTSPPNRWSEAKSGEFYQAPIGGVRSIFDMYSLRSAEFDDVCYVRPPVGGV</sequence>
<organism evidence="1 2">
    <name type="scientific">Solanum tuberosum</name>
    <name type="common">Potato</name>
    <dbReference type="NCBI Taxonomy" id="4113"/>
    <lineage>
        <taxon>Eukaryota</taxon>
        <taxon>Viridiplantae</taxon>
        <taxon>Streptophyta</taxon>
        <taxon>Embryophyta</taxon>
        <taxon>Tracheophyta</taxon>
        <taxon>Spermatophyta</taxon>
        <taxon>Magnoliopsida</taxon>
        <taxon>eudicotyledons</taxon>
        <taxon>Gunneridae</taxon>
        <taxon>Pentapetalae</taxon>
        <taxon>asterids</taxon>
        <taxon>lamiids</taxon>
        <taxon>Solanales</taxon>
        <taxon>Solanaceae</taxon>
        <taxon>Solanoideae</taxon>
        <taxon>Solaneae</taxon>
        <taxon>Solanum</taxon>
    </lineage>
</organism>
<keyword evidence="2" id="KW-1185">Reference proteome</keyword>
<reference evidence="2" key="1">
    <citation type="journal article" date="2011" name="Nature">
        <title>Genome sequence and analysis of the tuber crop potato.</title>
        <authorList>
            <consortium name="The Potato Genome Sequencing Consortium"/>
        </authorList>
    </citation>
    <scope>NUCLEOTIDE SEQUENCE [LARGE SCALE GENOMIC DNA]</scope>
    <source>
        <strain evidence="2">cv. DM1-3 516 R44</strain>
    </source>
</reference>
<dbReference type="AlphaFoldDB" id="M1DYX0"/>
<dbReference type="Gramene" id="PGSC0003DMT400096639">
    <property type="protein sequence ID" value="PGSC0003DMT400096639"/>
    <property type="gene ID" value="PGSC0003DMG400046210"/>
</dbReference>
<dbReference type="HOGENOM" id="CLU_2227976_0_0_1"/>
<dbReference type="EnsemblPlants" id="PGSC0003DMT400096639">
    <property type="protein sequence ID" value="PGSC0003DMT400096639"/>
    <property type="gene ID" value="PGSC0003DMG400046210"/>
</dbReference>